<keyword evidence="2" id="KW-0472">Membrane</keyword>
<comment type="caution">
    <text evidence="4">The sequence shown here is derived from an EMBL/GenBank/DDBJ whole genome shotgun (WGS) entry which is preliminary data.</text>
</comment>
<dbReference type="SUPFAM" id="SSF52743">
    <property type="entry name" value="Subtilisin-like"/>
    <property type="match status" value="1"/>
</dbReference>
<feature type="domain" description="Peptidase S8/S53" evidence="3">
    <location>
        <begin position="7"/>
        <end position="63"/>
    </location>
</feature>
<dbReference type="Gene3D" id="3.40.50.200">
    <property type="entry name" value="Peptidase S8/S53 domain"/>
    <property type="match status" value="1"/>
</dbReference>
<comment type="caution">
    <text evidence="1">Lacks conserved residue(s) required for the propagation of feature annotation.</text>
</comment>
<dbReference type="InterPro" id="IPR000209">
    <property type="entry name" value="Peptidase_S8/S53_dom"/>
</dbReference>
<accession>A0A9X6GCG4</accession>
<keyword evidence="2" id="KW-0812">Transmembrane</keyword>
<dbReference type="InterPro" id="IPR036852">
    <property type="entry name" value="Peptidase_S8/S53_dom_sf"/>
</dbReference>
<proteinExistence type="inferred from homology"/>
<feature type="transmembrane region" description="Helical" evidence="2">
    <location>
        <begin position="6"/>
        <end position="27"/>
    </location>
</feature>
<evidence type="ECO:0000256" key="2">
    <source>
        <dbReference type="SAM" id="Phobius"/>
    </source>
</evidence>
<evidence type="ECO:0000259" key="3">
    <source>
        <dbReference type="Pfam" id="PF00082"/>
    </source>
</evidence>
<sequence length="197" mass="21516">MDDKNAYFVLSGASFSTPFVSGVAAMLRAIKPSATNQEIIQAIQRSSKNINIVHKEWGPFYGYGLLHASEAVKELLSPAVLSSNVLGSFYGQVTKNEEPISNITLYAVNNSTKRIERIYTPPHYNLSSTLSSPSDGMFRIVNLPRGRYSIYAGSVDPNLLLITADIVPGADVYVKLVVPESAEDMLVDKEGEGKERS</sequence>
<dbReference type="GO" id="GO:0004252">
    <property type="term" value="F:serine-type endopeptidase activity"/>
    <property type="evidence" value="ECO:0007669"/>
    <property type="project" value="InterPro"/>
</dbReference>
<dbReference type="AlphaFoldDB" id="A0A9X6GCG4"/>
<evidence type="ECO:0000313" key="4">
    <source>
        <dbReference type="EMBL" id="OOR70907.1"/>
    </source>
</evidence>
<dbReference type="GO" id="GO:0006508">
    <property type="term" value="P:proteolysis"/>
    <property type="evidence" value="ECO:0007669"/>
    <property type="project" value="InterPro"/>
</dbReference>
<comment type="similarity">
    <text evidence="1">Belongs to the peptidase S8 family.</text>
</comment>
<gene>
    <name evidence="4" type="ORF">BLX06_33800</name>
</gene>
<organism evidence="4 5">
    <name type="scientific">Bacillus cereus</name>
    <dbReference type="NCBI Taxonomy" id="1396"/>
    <lineage>
        <taxon>Bacteria</taxon>
        <taxon>Bacillati</taxon>
        <taxon>Bacillota</taxon>
        <taxon>Bacilli</taxon>
        <taxon>Bacillales</taxon>
        <taxon>Bacillaceae</taxon>
        <taxon>Bacillus</taxon>
        <taxon>Bacillus cereus group</taxon>
    </lineage>
</organism>
<name>A0A9X6GCG4_BACCE</name>
<dbReference type="PROSITE" id="PS51892">
    <property type="entry name" value="SUBTILASE"/>
    <property type="match status" value="1"/>
</dbReference>
<evidence type="ECO:0000313" key="5">
    <source>
        <dbReference type="Proteomes" id="UP000190641"/>
    </source>
</evidence>
<evidence type="ECO:0000256" key="1">
    <source>
        <dbReference type="PROSITE-ProRule" id="PRU01240"/>
    </source>
</evidence>
<reference evidence="4 5" key="1">
    <citation type="submission" date="2017-01" db="EMBL/GenBank/DDBJ databases">
        <title>Bacillus cereus isolates.</title>
        <authorList>
            <person name="Beno S.M."/>
        </authorList>
    </citation>
    <scope>NUCLEOTIDE SEQUENCE [LARGE SCALE GENOMIC DNA]</scope>
    <source>
        <strain evidence="4 5">FSL K6-1030</strain>
    </source>
</reference>
<keyword evidence="2" id="KW-1133">Transmembrane helix</keyword>
<dbReference type="Pfam" id="PF00082">
    <property type="entry name" value="Peptidase_S8"/>
    <property type="match status" value="1"/>
</dbReference>
<protein>
    <recommendedName>
        <fullName evidence="3">Peptidase S8/S53 domain-containing protein</fullName>
    </recommendedName>
</protein>
<dbReference type="Proteomes" id="UP000190641">
    <property type="component" value="Unassembled WGS sequence"/>
</dbReference>
<dbReference type="EMBL" id="MUAU01000315">
    <property type="protein sequence ID" value="OOR70907.1"/>
    <property type="molecule type" value="Genomic_DNA"/>
</dbReference>